<protein>
    <submittedName>
        <fullName evidence="2">Uncharacterized protein</fullName>
    </submittedName>
</protein>
<dbReference type="Proteomes" id="UP001348817">
    <property type="component" value="Plasmid pFA6"/>
</dbReference>
<evidence type="ECO:0000313" key="3">
    <source>
        <dbReference type="Proteomes" id="UP001348817"/>
    </source>
</evidence>
<name>A0AAU9D0U0_9BACT</name>
<sequence length="1033" mass="119505">MENQYGILKTKQDIKALDFSFLKQVGMAFIQSLTEGVNIDSNLSVLDQLCYVLSDMANRTGLDVKKLLTYRKNESETSFLPPFEILSGTPVTVNHWRKLIIDRVERVRNVWFDQLGNDRPDTVSGLYILRVELAEGFDKKLHGQRIKEEIYELLAENRNLGEDVCGIVIQDPQELFVDCEIVLEDDCSADDVHAQVLARLNDYITRPLKRYTLQEAKKMGMSADEIFEGPALRCGLILDHDLRTKDSYFQNGEFINLLADITGIKSIKRFNLLVWKSGEGYVNYTDRLEGKEKPEAVAIGWMNSPRLASIHLDDINNPLFFKYFKKGSIVSISKEEVFSNLERLRDGGFPLEGKSVKKRKETTSSDKSETEKRQQNCAPELLQLKGFMMLFEHLMSNHLSEINNFGKLYSLDPELETAYLAQVPIDIVYLGQLLDSGDSVNLAEVKEKIIRRIDDLENRRLTFLRHLMVRFGEDYHDLPFHKFDFYPGHKAQTEVKPLAKIVTEQRKLSSSKSLSPLPRDGYWLRENYSVLERRIRLKLDLPLRPSRFASSLFPKVAFHKPSSEKPFPTDYKLFTGKSKLTGIKDNPENIKEEVNRFLLKDIEIDEDLFRKGIFEDNYRLLEIYSRKYNYTVLLFRSDSNKSTWLEKVKGNDFYPKNYSCNTSHLVITSEDRVSFVLESLDDSAGNKDQISVWRTLAIYSKKSDATLAVFSLKNLLIDWNYQSEGLYVLDHTLLRHRHRIPFVGVTFKCRGVEFSIEPSVSPEELQETVLVTLLKMKKENGGEFSVELERHERYGIQLYKDGHPEGKLYGNFPNLATSIKALEKMEAPEGCELRPVEIFKNEYRPLWTNGGETLPITSKVFYDNKKDPDNEKALYYAREVARYAERITELDVASGKGMSFYYKGATGNFPAKDYNGTLTVLLPGWTARFADCEFRRFTENALRNNTPSHLTLRIKWISLNEMTVFEKIYSDWIYHFWNVEQATDYKAMNHLSDELMSFLQGDYKLDSPKDVERYFKARQRAKSDVDIQPVTIA</sequence>
<organism evidence="2 3">
    <name type="scientific">Fulvitalea axinellae</name>
    <dbReference type="NCBI Taxonomy" id="1182444"/>
    <lineage>
        <taxon>Bacteria</taxon>
        <taxon>Pseudomonadati</taxon>
        <taxon>Bacteroidota</taxon>
        <taxon>Cytophagia</taxon>
        <taxon>Cytophagales</taxon>
        <taxon>Persicobacteraceae</taxon>
        <taxon>Fulvitalea</taxon>
    </lineage>
</organism>
<dbReference type="AlphaFoldDB" id="A0AAU9D0U0"/>
<evidence type="ECO:0000313" key="2">
    <source>
        <dbReference type="EMBL" id="BDD12767.1"/>
    </source>
</evidence>
<geneLocation type="plasmid" evidence="2 3">
    <name>pFA6</name>
</geneLocation>
<dbReference type="KEGG" id="fax:FUAX_51990"/>
<dbReference type="RefSeq" id="WP_338395911.1">
    <property type="nucleotide sequence ID" value="NZ_AP025320.1"/>
</dbReference>
<keyword evidence="2" id="KW-0614">Plasmid</keyword>
<feature type="compositionally biased region" description="Basic and acidic residues" evidence="1">
    <location>
        <begin position="361"/>
        <end position="374"/>
    </location>
</feature>
<gene>
    <name evidence="2" type="ORF">FUAX_51990</name>
</gene>
<keyword evidence="3" id="KW-1185">Reference proteome</keyword>
<dbReference type="EMBL" id="AP025320">
    <property type="protein sequence ID" value="BDD12767.1"/>
    <property type="molecule type" value="Genomic_DNA"/>
</dbReference>
<evidence type="ECO:0000256" key="1">
    <source>
        <dbReference type="SAM" id="MobiDB-lite"/>
    </source>
</evidence>
<reference evidence="2 3" key="1">
    <citation type="submission" date="2021-12" db="EMBL/GenBank/DDBJ databases">
        <title>Genome sequencing of bacteria with rrn-lacking chromosome and rrn-plasmid.</title>
        <authorList>
            <person name="Anda M."/>
            <person name="Iwasaki W."/>
        </authorList>
    </citation>
    <scope>NUCLEOTIDE SEQUENCE [LARGE SCALE GENOMIC DNA]</scope>
    <source>
        <strain evidence="2 3">DSM 100852</strain>
        <plasmid evidence="2 3">pFA6</plasmid>
    </source>
</reference>
<feature type="region of interest" description="Disordered" evidence="1">
    <location>
        <begin position="352"/>
        <end position="374"/>
    </location>
</feature>
<proteinExistence type="predicted"/>
<accession>A0AAU9D0U0</accession>